<gene>
    <name evidence="2" type="ORF">SAMN02745941_00753</name>
</gene>
<proteinExistence type="predicted"/>
<reference evidence="2 3" key="1">
    <citation type="submission" date="2016-11" db="EMBL/GenBank/DDBJ databases">
        <authorList>
            <person name="Jaros S."/>
            <person name="Januszkiewicz K."/>
            <person name="Wedrychowicz H."/>
        </authorList>
    </citation>
    <scope>NUCLEOTIDE SEQUENCE [LARGE SCALE GENOMIC DNA]</scope>
    <source>
        <strain evidence="2 3">DSM 6191</strain>
    </source>
</reference>
<evidence type="ECO:0000259" key="1">
    <source>
        <dbReference type="Pfam" id="PF07238"/>
    </source>
</evidence>
<dbReference type="InterPro" id="IPR009875">
    <property type="entry name" value="PilZ_domain"/>
</dbReference>
<dbReference type="EMBL" id="FQXU01000004">
    <property type="protein sequence ID" value="SHH77758.1"/>
    <property type="molecule type" value="Genomic_DNA"/>
</dbReference>
<dbReference type="RefSeq" id="WP_073016889.1">
    <property type="nucleotide sequence ID" value="NZ_FQXU01000004.1"/>
</dbReference>
<accession>A0A1M5VRF5</accession>
<name>A0A1M5VRF5_9CLOT</name>
<sequence length="126" mass="14128">MESAKNNKVYSFLKEKRASKRIDFDLEIMYPRINDKNVNNPSGDPIMRALNISEAGICISSDIPLKKGDFLDILLSIKGSPSFTAIMEIKWVGYDDKAFLAGGEFLCLTMDQINTIRGFVNKSLES</sequence>
<dbReference type="AlphaFoldDB" id="A0A1M5VRF5"/>
<dbReference type="GO" id="GO:0035438">
    <property type="term" value="F:cyclic-di-GMP binding"/>
    <property type="evidence" value="ECO:0007669"/>
    <property type="project" value="InterPro"/>
</dbReference>
<dbReference type="Proteomes" id="UP000184241">
    <property type="component" value="Unassembled WGS sequence"/>
</dbReference>
<dbReference type="Pfam" id="PF07238">
    <property type="entry name" value="PilZ"/>
    <property type="match status" value="1"/>
</dbReference>
<organism evidence="2 3">
    <name type="scientific">Clostridium intestinale DSM 6191</name>
    <dbReference type="NCBI Taxonomy" id="1121320"/>
    <lineage>
        <taxon>Bacteria</taxon>
        <taxon>Bacillati</taxon>
        <taxon>Bacillota</taxon>
        <taxon>Clostridia</taxon>
        <taxon>Eubacteriales</taxon>
        <taxon>Clostridiaceae</taxon>
        <taxon>Clostridium</taxon>
    </lineage>
</organism>
<evidence type="ECO:0000313" key="2">
    <source>
        <dbReference type="EMBL" id="SHH77758.1"/>
    </source>
</evidence>
<feature type="domain" description="PilZ" evidence="1">
    <location>
        <begin position="16"/>
        <end position="121"/>
    </location>
</feature>
<evidence type="ECO:0000313" key="3">
    <source>
        <dbReference type="Proteomes" id="UP000184241"/>
    </source>
</evidence>
<dbReference type="Gene3D" id="2.40.10.220">
    <property type="entry name" value="predicted glycosyltransferase like domains"/>
    <property type="match status" value="1"/>
</dbReference>
<protein>
    <submittedName>
        <fullName evidence="2">PilZ domain-containing protein</fullName>
    </submittedName>
</protein>